<accession>B1YBJ0</accession>
<feature type="coiled-coil region" evidence="1">
    <location>
        <begin position="35"/>
        <end position="72"/>
    </location>
</feature>
<dbReference type="AlphaFoldDB" id="B1YBJ0"/>
<keyword evidence="1" id="KW-0175">Coiled coil</keyword>
<organism evidence="2 3">
    <name type="scientific">Pyrobaculum neutrophilum (strain DSM 2338 / JCM 9278 / NBRC 100436 / V24Sta)</name>
    <name type="common">Thermoproteus neutrophilus</name>
    <dbReference type="NCBI Taxonomy" id="444157"/>
    <lineage>
        <taxon>Archaea</taxon>
        <taxon>Thermoproteota</taxon>
        <taxon>Thermoprotei</taxon>
        <taxon>Thermoproteales</taxon>
        <taxon>Thermoproteaceae</taxon>
        <taxon>Pyrobaculum</taxon>
    </lineage>
</organism>
<dbReference type="STRING" id="444157.Tneu_1877"/>
<proteinExistence type="predicted"/>
<dbReference type="eggNOG" id="arCOG05470">
    <property type="taxonomic scope" value="Archaea"/>
</dbReference>
<name>B1YBJ0_PYRNV</name>
<dbReference type="Proteomes" id="UP000001694">
    <property type="component" value="Chromosome"/>
</dbReference>
<evidence type="ECO:0000256" key="1">
    <source>
        <dbReference type="SAM" id="Coils"/>
    </source>
</evidence>
<protein>
    <submittedName>
        <fullName evidence="2">Uncharacterized protein</fullName>
    </submittedName>
</protein>
<dbReference type="KEGG" id="tne:Tneu_1877"/>
<keyword evidence="3" id="KW-1185">Reference proteome</keyword>
<gene>
    <name evidence="2" type="ordered locus">Tneu_1877</name>
</gene>
<evidence type="ECO:0000313" key="3">
    <source>
        <dbReference type="Proteomes" id="UP000001694"/>
    </source>
</evidence>
<dbReference type="EMBL" id="CP001014">
    <property type="protein sequence ID" value="ACB40792.1"/>
    <property type="molecule type" value="Genomic_DNA"/>
</dbReference>
<dbReference type="HOGENOM" id="CLU_2695918_0_0_2"/>
<reference evidence="2" key="1">
    <citation type="submission" date="2008-03" db="EMBL/GenBank/DDBJ databases">
        <title>Complete sequence of Thermoproteus neutrophilus V24Sta.</title>
        <authorList>
            <consortium name="US DOE Joint Genome Institute"/>
            <person name="Copeland A."/>
            <person name="Lucas S."/>
            <person name="Lapidus A."/>
            <person name="Glavina del Rio T."/>
            <person name="Dalin E."/>
            <person name="Tice H."/>
            <person name="Bruce D."/>
            <person name="Goodwin L."/>
            <person name="Pitluck S."/>
            <person name="Sims D."/>
            <person name="Brettin T."/>
            <person name="Detter J.C."/>
            <person name="Han C."/>
            <person name="Kuske C.R."/>
            <person name="Schmutz J."/>
            <person name="Larimer F."/>
            <person name="Land M."/>
            <person name="Hauser L."/>
            <person name="Kyrpides N."/>
            <person name="Mikhailova N."/>
            <person name="Biddle J.F."/>
            <person name="Zhang Z."/>
            <person name="Fitz-Gibbon S.T."/>
            <person name="Lowe T.M."/>
            <person name="Saltikov C."/>
            <person name="House C.H."/>
            <person name="Richardson P."/>
        </authorList>
    </citation>
    <scope>NUCLEOTIDE SEQUENCE [LARGE SCALE GENOMIC DNA]</scope>
    <source>
        <strain evidence="2">V24Sta</strain>
    </source>
</reference>
<evidence type="ECO:0000313" key="2">
    <source>
        <dbReference type="EMBL" id="ACB40792.1"/>
    </source>
</evidence>
<sequence>MAAFASEALGKLEKGKAVGERELIFLALYLILRRLEELEEEQRNTLNAFHRLDELVDVVKELKAAVKKLAGEG</sequence>